<proteinExistence type="predicted"/>
<dbReference type="GO" id="GO:0007095">
    <property type="term" value="P:mitotic G2 DNA damage checkpoint signaling"/>
    <property type="evidence" value="ECO:0007669"/>
    <property type="project" value="TreeGrafter"/>
</dbReference>
<dbReference type="GO" id="GO:0030870">
    <property type="term" value="C:Mre11 complex"/>
    <property type="evidence" value="ECO:0007669"/>
    <property type="project" value="TreeGrafter"/>
</dbReference>
<dbReference type="GO" id="GO:0097552">
    <property type="term" value="P:mitochondrial double-strand break repair via homologous recombination"/>
    <property type="evidence" value="ECO:0007669"/>
    <property type="project" value="TreeGrafter"/>
</dbReference>
<accession>A0A6G3MH66</accession>
<evidence type="ECO:0000313" key="3">
    <source>
        <dbReference type="EMBL" id="NDJ93375.1"/>
    </source>
</evidence>
<dbReference type="InterPro" id="IPR041796">
    <property type="entry name" value="Mre11_N"/>
</dbReference>
<dbReference type="GO" id="GO:0000723">
    <property type="term" value="P:telomere maintenance"/>
    <property type="evidence" value="ECO:0007669"/>
    <property type="project" value="TreeGrafter"/>
</dbReference>
<reference evidence="3" key="1">
    <citation type="submission" date="2018-11" db="EMBL/GenBank/DDBJ databases">
        <title>Henneguya salminicola genome and transcriptome.</title>
        <authorList>
            <person name="Yahalomi D."/>
            <person name="Atkinson S.D."/>
            <person name="Neuhof M."/>
            <person name="Chang E.S."/>
            <person name="Philippe H."/>
            <person name="Cartwright P."/>
            <person name="Bartholomew J.L."/>
            <person name="Huchon D."/>
        </authorList>
    </citation>
    <scope>NUCLEOTIDE SEQUENCE</scope>
    <source>
        <strain evidence="3">Hz1</strain>
        <tissue evidence="3">Whole</tissue>
    </source>
</reference>
<keyword evidence="1" id="KW-0378">Hydrolase</keyword>
<dbReference type="AlphaFoldDB" id="A0A6G3MH66"/>
<organism evidence="3">
    <name type="scientific">Henneguya salminicola</name>
    <name type="common">Myxosporean</name>
    <dbReference type="NCBI Taxonomy" id="69463"/>
    <lineage>
        <taxon>Eukaryota</taxon>
        <taxon>Metazoa</taxon>
        <taxon>Cnidaria</taxon>
        <taxon>Myxozoa</taxon>
        <taxon>Myxosporea</taxon>
        <taxon>Bivalvulida</taxon>
        <taxon>Platysporina</taxon>
        <taxon>Myxobolidae</taxon>
        <taxon>Henneguya</taxon>
    </lineage>
</organism>
<dbReference type="GO" id="GO:0031573">
    <property type="term" value="P:mitotic intra-S DNA damage checkpoint signaling"/>
    <property type="evidence" value="ECO:0007669"/>
    <property type="project" value="TreeGrafter"/>
</dbReference>
<dbReference type="EMBL" id="GHBP01003405">
    <property type="protein sequence ID" value="NDJ93375.1"/>
    <property type="molecule type" value="Transcribed_RNA"/>
</dbReference>
<evidence type="ECO:0000259" key="2">
    <source>
        <dbReference type="Pfam" id="PF00149"/>
    </source>
</evidence>
<dbReference type="SUPFAM" id="SSF56300">
    <property type="entry name" value="Metallo-dependent phosphatases"/>
    <property type="match status" value="1"/>
</dbReference>
<dbReference type="InterPro" id="IPR004843">
    <property type="entry name" value="Calcineurin-like_PHP"/>
</dbReference>
<dbReference type="PANTHER" id="PTHR10139">
    <property type="entry name" value="DOUBLE-STRAND BREAK REPAIR PROTEIN MRE11"/>
    <property type="match status" value="1"/>
</dbReference>
<evidence type="ECO:0000256" key="1">
    <source>
        <dbReference type="ARBA" id="ARBA00022801"/>
    </source>
</evidence>
<dbReference type="Pfam" id="PF00149">
    <property type="entry name" value="Metallophos"/>
    <property type="match status" value="1"/>
</dbReference>
<feature type="domain" description="Calcineurin-like phosphoesterase" evidence="2">
    <location>
        <begin position="3"/>
        <end position="195"/>
    </location>
</feature>
<dbReference type="GO" id="GO:0042138">
    <property type="term" value="P:meiotic DNA double-strand break formation"/>
    <property type="evidence" value="ECO:0007669"/>
    <property type="project" value="TreeGrafter"/>
</dbReference>
<dbReference type="PANTHER" id="PTHR10139:SF1">
    <property type="entry name" value="DOUBLE-STRAND BREAK REPAIR PROTEIN MRE11"/>
    <property type="match status" value="1"/>
</dbReference>
<dbReference type="Gene3D" id="3.60.21.10">
    <property type="match status" value="1"/>
</dbReference>
<dbReference type="GO" id="GO:0035861">
    <property type="term" value="C:site of double-strand break"/>
    <property type="evidence" value="ECO:0007669"/>
    <property type="project" value="TreeGrafter"/>
</dbReference>
<name>A0A6G3MH66_HENSL</name>
<dbReference type="GO" id="GO:0000724">
    <property type="term" value="P:double-strand break repair via homologous recombination"/>
    <property type="evidence" value="ECO:0007669"/>
    <property type="project" value="TreeGrafter"/>
</dbReference>
<dbReference type="GO" id="GO:0006303">
    <property type="term" value="P:double-strand break repair via nonhomologous end joining"/>
    <property type="evidence" value="ECO:0007669"/>
    <property type="project" value="TreeGrafter"/>
</dbReference>
<dbReference type="InterPro" id="IPR029052">
    <property type="entry name" value="Metallo-depent_PP-like"/>
</dbReference>
<sequence length="228" mass="25932">MLLGGDLFHENKPSRKIICQAIYLIRKYCFGKKTQKFQVLNLPDFNESDKTLPKFNIKDPNLNISIPLFSIHGNHDDPIGMEGLCSLDIFSNAGLVNYFGKIQSSEKISIKPVMFRKGDSNLSIYGLGSLKDSRLQKMFKANLVQAEPPPISNTESFNIFVLHQNRYKHNEESYIPEDILFEFLDLVFWGHEHECLIDPIQVKNKGYFLTQPGSSVITSLSKGESVTK</sequence>
<protein>
    <submittedName>
        <fullName evidence="3">Double-strand break repair protein MRE11 (Trinotate prediction)</fullName>
    </submittedName>
</protein>
<dbReference type="CDD" id="cd00840">
    <property type="entry name" value="MPP_Mre11_N"/>
    <property type="match status" value="1"/>
</dbReference>
<dbReference type="GO" id="GO:0000014">
    <property type="term" value="F:single-stranded DNA endodeoxyribonuclease activity"/>
    <property type="evidence" value="ECO:0007669"/>
    <property type="project" value="TreeGrafter"/>
</dbReference>